<name>A0A0F2M701_SPOSC</name>
<evidence type="ECO:0000256" key="1">
    <source>
        <dbReference type="SAM" id="MobiDB-lite"/>
    </source>
</evidence>
<dbReference type="EMBL" id="AXCR01000007">
    <property type="protein sequence ID" value="KJR85427.1"/>
    <property type="molecule type" value="Genomic_DNA"/>
</dbReference>
<dbReference type="RefSeq" id="XP_016588103.1">
    <property type="nucleotide sequence ID" value="XM_016737147.1"/>
</dbReference>
<organism evidence="2 3">
    <name type="scientific">Sporothrix schenckii 1099-18</name>
    <dbReference type="NCBI Taxonomy" id="1397361"/>
    <lineage>
        <taxon>Eukaryota</taxon>
        <taxon>Fungi</taxon>
        <taxon>Dikarya</taxon>
        <taxon>Ascomycota</taxon>
        <taxon>Pezizomycotina</taxon>
        <taxon>Sordariomycetes</taxon>
        <taxon>Sordariomycetidae</taxon>
        <taxon>Ophiostomatales</taxon>
        <taxon>Ophiostomataceae</taxon>
        <taxon>Sporothrix</taxon>
    </lineage>
</organism>
<dbReference type="KEGG" id="ssck:SPSK_10909"/>
<evidence type="ECO:0000313" key="3">
    <source>
        <dbReference type="Proteomes" id="UP000033710"/>
    </source>
</evidence>
<dbReference type="AlphaFoldDB" id="A0A0F2M701"/>
<comment type="caution">
    <text evidence="2">The sequence shown here is derived from an EMBL/GenBank/DDBJ whole genome shotgun (WGS) entry which is preliminary data.</text>
</comment>
<dbReference type="VEuPathDB" id="FungiDB:SPSK_10909"/>
<gene>
    <name evidence="2" type="ORF">SPSK_10909</name>
</gene>
<reference evidence="2 3" key="2">
    <citation type="journal article" date="2015" name="Eukaryot. Cell">
        <title>Asexual propagation of a virulent clone complex in a human and feline outbreak of sporotrichosis.</title>
        <authorList>
            <person name="Teixeira Mde M."/>
            <person name="Rodrigues A.M."/>
            <person name="Tsui C.K."/>
            <person name="de Almeida L.G."/>
            <person name="Van Diepeningen A.D."/>
            <person name="van den Ende B.G."/>
            <person name="Fernandes G.F."/>
            <person name="Kano R."/>
            <person name="Hamelin R.C."/>
            <person name="Lopes-Bezerra L.M."/>
            <person name="Vasconcelos A.T."/>
            <person name="de Hoog S."/>
            <person name="de Camargo Z.P."/>
            <person name="Felipe M.S."/>
        </authorList>
    </citation>
    <scope>NUCLEOTIDE SEQUENCE [LARGE SCALE GENOMIC DNA]</scope>
    <source>
        <strain evidence="2 3">1099-18</strain>
    </source>
</reference>
<feature type="region of interest" description="Disordered" evidence="1">
    <location>
        <begin position="42"/>
        <end position="93"/>
    </location>
</feature>
<reference evidence="2 3" key="1">
    <citation type="journal article" date="2014" name="BMC Genomics">
        <title>Comparative genomics of the major fungal agents of human and animal Sporotrichosis: Sporothrix schenckii and Sporothrix brasiliensis.</title>
        <authorList>
            <person name="Teixeira M.M."/>
            <person name="de Almeida L.G."/>
            <person name="Kubitschek-Barreira P."/>
            <person name="Alves F.L."/>
            <person name="Kioshima E.S."/>
            <person name="Abadio A.K."/>
            <person name="Fernandes L."/>
            <person name="Derengowski L.S."/>
            <person name="Ferreira K.S."/>
            <person name="Souza R.C."/>
            <person name="Ruiz J.C."/>
            <person name="de Andrade N.C."/>
            <person name="Paes H.C."/>
            <person name="Nicola A.M."/>
            <person name="Albuquerque P."/>
            <person name="Gerber A.L."/>
            <person name="Martins V.P."/>
            <person name="Peconick L.D."/>
            <person name="Neto A.V."/>
            <person name="Chaucanez C.B."/>
            <person name="Silva P.A."/>
            <person name="Cunha O.L."/>
            <person name="de Oliveira F.F."/>
            <person name="dos Santos T.C."/>
            <person name="Barros A.L."/>
            <person name="Soares M.A."/>
            <person name="de Oliveira L.M."/>
            <person name="Marini M.M."/>
            <person name="Villalobos-Duno H."/>
            <person name="Cunha M.M."/>
            <person name="de Hoog S."/>
            <person name="da Silveira J.F."/>
            <person name="Henrissat B."/>
            <person name="Nino-Vega G.A."/>
            <person name="Cisalpino P.S."/>
            <person name="Mora-Montes H.M."/>
            <person name="Almeida S.R."/>
            <person name="Stajich J.E."/>
            <person name="Lopes-Bezerra L.M."/>
            <person name="Vasconcelos A.T."/>
            <person name="Felipe M.S."/>
        </authorList>
    </citation>
    <scope>NUCLEOTIDE SEQUENCE [LARGE SCALE GENOMIC DNA]</scope>
    <source>
        <strain evidence="2 3">1099-18</strain>
    </source>
</reference>
<dbReference type="GeneID" id="27672424"/>
<protein>
    <submittedName>
        <fullName evidence="2">Uncharacterized protein</fullName>
    </submittedName>
</protein>
<evidence type="ECO:0000313" key="2">
    <source>
        <dbReference type="EMBL" id="KJR85427.1"/>
    </source>
</evidence>
<sequence length="93" mass="10435">MAVFSPMTPFVLWSYRLASSPTTRLDDPLLLFVRAGQSRATDAWPTHAAHQRPEANESKPIMSQRWLKKNQEEPGSNEHIGEMSTDGNAVLVE</sequence>
<accession>A0A0F2M701</accession>
<dbReference type="Proteomes" id="UP000033710">
    <property type="component" value="Unassembled WGS sequence"/>
</dbReference>
<proteinExistence type="predicted"/>